<dbReference type="Gene3D" id="1.10.260.40">
    <property type="entry name" value="lambda repressor-like DNA-binding domains"/>
    <property type="match status" value="1"/>
</dbReference>
<evidence type="ECO:0000259" key="2">
    <source>
        <dbReference type="PROSITE" id="PS50943"/>
    </source>
</evidence>
<dbReference type="AlphaFoldDB" id="A0A641AKP7"/>
<dbReference type="Proteomes" id="UP001515100">
    <property type="component" value="Unassembled WGS sequence"/>
</dbReference>
<dbReference type="RefSeq" id="WP_129184418.1">
    <property type="nucleotide sequence ID" value="NZ_JAGIOG010000001.1"/>
</dbReference>
<organism evidence="3 4">
    <name type="scientific">Aeromicrobium fastidiosum</name>
    <dbReference type="NCBI Taxonomy" id="52699"/>
    <lineage>
        <taxon>Bacteria</taxon>
        <taxon>Bacillati</taxon>
        <taxon>Actinomycetota</taxon>
        <taxon>Actinomycetes</taxon>
        <taxon>Propionibacteriales</taxon>
        <taxon>Nocardioidaceae</taxon>
        <taxon>Aeromicrobium</taxon>
    </lineage>
</organism>
<dbReference type="OrthoDB" id="4557883at2"/>
<dbReference type="CDD" id="cd00093">
    <property type="entry name" value="HTH_XRE"/>
    <property type="match status" value="1"/>
</dbReference>
<dbReference type="EMBL" id="SDPP02000003">
    <property type="protein sequence ID" value="KAA1376411.1"/>
    <property type="molecule type" value="Genomic_DNA"/>
</dbReference>
<dbReference type="SUPFAM" id="SSF47413">
    <property type="entry name" value="lambda repressor-like DNA-binding domains"/>
    <property type="match status" value="1"/>
</dbReference>
<comment type="caution">
    <text evidence="3">The sequence shown here is derived from an EMBL/GenBank/DDBJ whole genome shotgun (WGS) entry which is preliminary data.</text>
</comment>
<accession>A0A641AKP7</accession>
<dbReference type="InterPro" id="IPR010982">
    <property type="entry name" value="Lambda_DNA-bd_dom_sf"/>
</dbReference>
<dbReference type="SMART" id="SM00530">
    <property type="entry name" value="HTH_XRE"/>
    <property type="match status" value="1"/>
</dbReference>
<evidence type="ECO:0000313" key="3">
    <source>
        <dbReference type="EMBL" id="KAA1376411.1"/>
    </source>
</evidence>
<feature type="domain" description="HTH cro/C1-type" evidence="2">
    <location>
        <begin position="44"/>
        <end position="98"/>
    </location>
</feature>
<keyword evidence="4" id="KW-1185">Reference proteome</keyword>
<gene>
    <name evidence="3" type="ORF">ESP62_013365</name>
</gene>
<feature type="region of interest" description="Disordered" evidence="1">
    <location>
        <begin position="1"/>
        <end position="21"/>
    </location>
</feature>
<dbReference type="InterPro" id="IPR001387">
    <property type="entry name" value="Cro/C1-type_HTH"/>
</dbReference>
<reference evidence="3" key="1">
    <citation type="submission" date="2019-09" db="EMBL/GenBank/DDBJ databases">
        <authorList>
            <person name="Li J."/>
        </authorList>
    </citation>
    <scope>NUCLEOTIDE SEQUENCE [LARGE SCALE GENOMIC DNA]</scope>
    <source>
        <strain evidence="3">NRBC 14897</strain>
    </source>
</reference>
<dbReference type="GO" id="GO:0003677">
    <property type="term" value="F:DNA binding"/>
    <property type="evidence" value="ECO:0007669"/>
    <property type="project" value="InterPro"/>
</dbReference>
<evidence type="ECO:0000313" key="4">
    <source>
        <dbReference type="Proteomes" id="UP001515100"/>
    </source>
</evidence>
<dbReference type="Pfam" id="PF13560">
    <property type="entry name" value="HTH_31"/>
    <property type="match status" value="1"/>
</dbReference>
<proteinExistence type="predicted"/>
<evidence type="ECO:0000256" key="1">
    <source>
        <dbReference type="SAM" id="MobiDB-lite"/>
    </source>
</evidence>
<protein>
    <submittedName>
        <fullName evidence="3">Helix-turn-helix domain-containing protein</fullName>
    </submittedName>
</protein>
<name>A0A641AKP7_9ACTN</name>
<dbReference type="PROSITE" id="PS50943">
    <property type="entry name" value="HTH_CROC1"/>
    <property type="match status" value="1"/>
</dbReference>
<sequence>MPATRPPSSYARADQWPEGPFTRTDMSPALRAAVTMAANIAVEVRAARSRRYWSQEDLAKQAEVSKYTVSRLESGGAWTDMRVVLQICAALDLELSVSPRT</sequence>